<evidence type="ECO:0000313" key="3">
    <source>
        <dbReference type="EMBL" id="AWH84406.1"/>
    </source>
</evidence>
<dbReference type="InterPro" id="IPR014756">
    <property type="entry name" value="Ig_E-set"/>
</dbReference>
<dbReference type="NCBIfam" id="NF033708">
    <property type="entry name" value="T9SS_Cterm_ChiA"/>
    <property type="match status" value="1"/>
</dbReference>
<dbReference type="SUPFAM" id="SSF81296">
    <property type="entry name" value="E set domains"/>
    <property type="match status" value="1"/>
</dbReference>
<keyword evidence="4" id="KW-1185">Reference proteome</keyword>
<gene>
    <name evidence="3" type="ORF">HYN59_04425</name>
</gene>
<dbReference type="CDD" id="cd00146">
    <property type="entry name" value="PKD"/>
    <property type="match status" value="1"/>
</dbReference>
<evidence type="ECO:0000259" key="2">
    <source>
        <dbReference type="PROSITE" id="PS50093"/>
    </source>
</evidence>
<dbReference type="PROSITE" id="PS50093">
    <property type="entry name" value="PKD"/>
    <property type="match status" value="1"/>
</dbReference>
<feature type="chain" id="PRO_5015492037" description="PKD domain-containing protein" evidence="1">
    <location>
        <begin position="27"/>
        <end position="2329"/>
    </location>
</feature>
<dbReference type="InterPro" id="IPR013783">
    <property type="entry name" value="Ig-like_fold"/>
</dbReference>
<dbReference type="EMBL" id="CP029186">
    <property type="protein sequence ID" value="AWH84406.1"/>
    <property type="molecule type" value="Genomic_DNA"/>
</dbReference>
<dbReference type="RefSeq" id="WP_108777112.1">
    <property type="nucleotide sequence ID" value="NZ_CP029186.1"/>
</dbReference>
<evidence type="ECO:0000256" key="1">
    <source>
        <dbReference type="SAM" id="SignalP"/>
    </source>
</evidence>
<dbReference type="OrthoDB" id="1652165at2"/>
<dbReference type="Proteomes" id="UP000244929">
    <property type="component" value="Chromosome"/>
</dbReference>
<dbReference type="Gene3D" id="2.60.40.10">
    <property type="entry name" value="Immunoglobulins"/>
    <property type="match status" value="1"/>
</dbReference>
<evidence type="ECO:0000313" key="4">
    <source>
        <dbReference type="Proteomes" id="UP000244929"/>
    </source>
</evidence>
<dbReference type="KEGG" id="falb:HYN59_04425"/>
<keyword evidence="1" id="KW-0732">Signal</keyword>
<proteinExistence type="predicted"/>
<feature type="domain" description="PKD" evidence="2">
    <location>
        <begin position="1653"/>
        <end position="1702"/>
    </location>
</feature>
<protein>
    <recommendedName>
        <fullName evidence="2">PKD domain-containing protein</fullName>
    </recommendedName>
</protein>
<accession>A0A2S1QVK4</accession>
<dbReference type="InterPro" id="IPR000601">
    <property type="entry name" value="PKD_dom"/>
</dbReference>
<reference evidence="3 4" key="1">
    <citation type="submission" date="2018-04" db="EMBL/GenBank/DDBJ databases">
        <title>Genome sequencing of Flavobacterium sp. HYN0059.</title>
        <authorList>
            <person name="Yi H."/>
            <person name="Baek C."/>
        </authorList>
    </citation>
    <scope>NUCLEOTIDE SEQUENCE [LARGE SCALE GENOMIC DNA]</scope>
    <source>
        <strain evidence="3 4">HYN0059</strain>
    </source>
</reference>
<name>A0A2S1QVK4_9FLAO</name>
<sequence length="2329" mass="240714">MNRKLLNFIALLVLAITCIVPTRLSAQTTTVFSSDFNTSAGTTYSTVNGAIGTSTTWSLLRSGSDFGARINSGYLALTNDATGSSNVSGWALAYTSGALASPYNTTLSSNPGLVTWTFNMRQIRSNPSGTASGYYANAFILAGTSNTTATTGSGYAVILGQSGKTDRLRLIRYTAGIRTSSDLLTSTTAGLGDFGNQYLSVRITFNPATGVWEMFVRNDGSVFQDPAAGSLTSQGTVTNTTSAGTALPLIGAYWNGGTKRNQTSFFDNIKVTVATPFITTLSPPSRIAGTGAFNLVVGGSNFTAASVVRWNGSNRTTTYNSSTGQLTAAILATDIATAGTAAITVQTGTAISNSVTFTIDQLNVPTISPSTNVLPSFTTITGTASAAQSFTTTGTNLTGSITASAPANFEVSLNSGSGYAAQITTIPAATTTVYVRAKNTTPGVYSGNITLSTAGGVSKFVAVSAVVLSTEPTTSASSIAFSNVTSISFTTGWTPGNGTNRLVVMRSGSAVNALPVDGVSYTASTVFASGSDLGGGNYVVYNGTSNSVTVTELSPTTTYYVSIFDFNGSGGTENYRTTSPLTGSRATLNAPAGLQITALNTINTITFDSSVEGVNNNTFNGGGLSPIPEQGELNSNGIAISGFSIGDIAFGGDSPEDTTYDSGQSDGGEVDAGLYAFQVLPGNYALGVQPAAGEFSPGTITLKFQNQTASTITSVSVGYKIYVYNDEAGSNSLNLSYSTTATGTYTALPSVNFTTTAAPDATPGWKAYYKVVTIPITVASNNYGFIRWSGAAVSGTAYDEIAIDDIVVVGNPTSTFASLSGTAETFTVAGNAMLSGATTVNGDIAFLNNSYLAIGANTLTLSGTVTNTTAGGLRGSASGSLVVNGLVSPTLSFDQTTAGTTNLLNNLTIATTNANTVTAGNTFGVAGTLTVNELQTLNMGTNALSGALTTIVNNGIITTQNTSSTPLPTGKTWGGTGTVTLNGSAQQTLVPGTYNNVTISNAAGAVVTIGNATINGILSLPNANPSATLGSLSTGSNTLFLGPDATTSGIGEVSGIVTHNTGIIANKLYNFGYRYTSILFPPVGTLPTSMSLKIELGVTPTNKTDAVSRRYEFIQTGGTGTKAIITSHYLDTELNGNTESRLVDYVVPIGAGSAIEQSRTNYSTINNFVELSNVNVAFFGSTFGTYQLGFANSQAATLVWNGSVSNSWTTAANWTPTGSPSFATNVIIPDAATTPNVPTYNDGSEVATMSIELGGILNAPAASTFTVKGTSGAWINKGTFNPSTGTVVFDNNSNAADATIAGVTTFNNLTVNSGTTLRALTNADIRLAGTFTKTGTFITGAIHSTFRYTGTNQTVVTPNGAQSSYHNLVISGTGAVFPTTLNINGDLTINNTVDFTGKTIAMTGIEEEGQRILGTVNPVFNNLTINNTAADVSLATNITVAGTLTLTSGRLNIIDNNLTLGTNAVAGTFSSTSMIESDGNGVVRRPYTGTGSYFFPVGEGIDTKVYSPIAVNITSGTFSGAYVSVNMRDAKHPNNNSLTNYLTHYWNVTQTGITNAVATVTANYTPEDIVGSENNIAAAQLNGTFNVSSNPWIKYSLFSGGTLTAANATLTAGQTSSFTGINSSAVVVDITGEGAFCQGDAVTLSADVSGGTTPYSYTWSGGLGTGATATPPTASAGTTTYTLTVRDANGIASTDTANVTVTTAPVAGTLSSSQEICANTTPANVTLTGYNGTIVRWERSTSTAFTNPAFIASTSATLTGAQIGSNLTSTRYIRAVVQNGSCPIVYSNAIEIKVSSTTWDGTWSNGVPTATTAVIFNSDYTLTADMSACTVVVNTGANVVVPSGFNMTVNGAVTVNGGTFTVQNNANLVQVQNVSNTGNISVIKNSSPIYRLDYTMWSSPVAGPTLEQFSPMTLPNRFYHYNPVSDAYATVPGSTPFDNGVGYLIRVANDHTPFVNAGTPGTIWTGTFTGVPHNGNINVAVTPSGGGVRGYNAVGNPYPSSINIADFYAANANNLGTDTSIYFWRKKNDATASSYASLTLAAYISNSALGGDTSNGVFSNPNQSSQWVINTAQGFIVQAKTSTIAFTNAMRRGVNNGQFFRSAQDASISRLWLNLNGLQGEFSQMAVAYTENTTTGLDYGWDGRALTDGEVAVYSLAEGSQLGIQARPAFDALDVVPVEYKITNAGTYTLLLDHVDGVFTEGQDIFVKDNFLGGATHNLTESPYEFTTEAGTITGRFDIVYAETLGTANPVAESNKILVYKQGNAINISSGNVDMKSVSVYDTRGRLLYSADDINAATTAITGLQLQEQMLIVEITTASGTRTSRKIIF</sequence>
<organism evidence="3 4">
    <name type="scientific">Flavobacterium album</name>
    <dbReference type="NCBI Taxonomy" id="2175091"/>
    <lineage>
        <taxon>Bacteria</taxon>
        <taxon>Pseudomonadati</taxon>
        <taxon>Bacteroidota</taxon>
        <taxon>Flavobacteriia</taxon>
        <taxon>Flavobacteriales</taxon>
        <taxon>Flavobacteriaceae</taxon>
        <taxon>Flavobacterium</taxon>
    </lineage>
</organism>
<feature type="signal peptide" evidence="1">
    <location>
        <begin position="1"/>
        <end position="26"/>
    </location>
</feature>